<evidence type="ECO:0000256" key="7">
    <source>
        <dbReference type="ARBA" id="ARBA00022824"/>
    </source>
</evidence>
<keyword evidence="6 12" id="KW-0812">Transmembrane</keyword>
<comment type="pathway">
    <text evidence="3 12">Protein modification; protein glycosylation.</text>
</comment>
<keyword evidence="8 12" id="KW-1133">Transmembrane helix</keyword>
<feature type="region of interest" description="Disordered" evidence="13">
    <location>
        <begin position="1"/>
        <end position="58"/>
    </location>
</feature>
<gene>
    <name evidence="16" type="ORF">BASA50_000786</name>
</gene>
<dbReference type="EMBL" id="JAFCIX010000576">
    <property type="protein sequence ID" value="KAH6586081.1"/>
    <property type="molecule type" value="Genomic_DNA"/>
</dbReference>
<dbReference type="Pfam" id="PF13439">
    <property type="entry name" value="Glyco_transf_4"/>
    <property type="match status" value="1"/>
</dbReference>
<evidence type="ECO:0000256" key="8">
    <source>
        <dbReference type="ARBA" id="ARBA00022989"/>
    </source>
</evidence>
<evidence type="ECO:0000256" key="4">
    <source>
        <dbReference type="ARBA" id="ARBA00022676"/>
    </source>
</evidence>
<keyword evidence="5 12" id="KW-0808">Transferase</keyword>
<evidence type="ECO:0000313" key="16">
    <source>
        <dbReference type="EMBL" id="KAH6586081.1"/>
    </source>
</evidence>
<comment type="similarity">
    <text evidence="12">Belongs to the glycosyltransferase group 1 family.</text>
</comment>
<comment type="subcellular location">
    <subcellularLocation>
        <location evidence="2 12">Endoplasmic reticulum membrane</location>
    </subcellularLocation>
</comment>
<evidence type="ECO:0000256" key="12">
    <source>
        <dbReference type="RuleBase" id="RU367136"/>
    </source>
</evidence>
<evidence type="ECO:0000259" key="15">
    <source>
        <dbReference type="Pfam" id="PF13439"/>
    </source>
</evidence>
<keyword evidence="17" id="KW-1185">Reference proteome</keyword>
<dbReference type="InterPro" id="IPR027054">
    <property type="entry name" value="ALG2"/>
</dbReference>
<name>A0ABQ8ESV5_9FUNG</name>
<evidence type="ECO:0000256" key="3">
    <source>
        <dbReference type="ARBA" id="ARBA00004922"/>
    </source>
</evidence>
<accession>A0ABQ8ESV5</accession>
<dbReference type="Proteomes" id="UP001648503">
    <property type="component" value="Unassembled WGS sequence"/>
</dbReference>
<feature type="compositionally biased region" description="Polar residues" evidence="13">
    <location>
        <begin position="25"/>
        <end position="58"/>
    </location>
</feature>
<keyword evidence="4 12" id="KW-0328">Glycosyltransferase</keyword>
<protein>
    <recommendedName>
        <fullName evidence="12">Alpha-1,3/1,6-mannosyltransferase ALG2</fullName>
        <ecNumber evidence="12">2.4.1.132</ecNumber>
        <ecNumber evidence="12">2.4.1.257</ecNumber>
    </recommendedName>
    <alternativeName>
        <fullName evidence="12">GDP-Man:Man(1)GlcNAc(2)-PP-Dol alpha-1,3-mannosyltransferase</fullName>
    </alternativeName>
</protein>
<evidence type="ECO:0000256" key="10">
    <source>
        <dbReference type="ARBA" id="ARBA00045103"/>
    </source>
</evidence>
<evidence type="ECO:0000313" key="17">
    <source>
        <dbReference type="Proteomes" id="UP001648503"/>
    </source>
</evidence>
<evidence type="ECO:0000256" key="1">
    <source>
        <dbReference type="ARBA" id="ARBA00003142"/>
    </source>
</evidence>
<keyword evidence="9 12" id="KW-0472">Membrane</keyword>
<comment type="caution">
    <text evidence="16">The sequence shown here is derived from an EMBL/GenBank/DDBJ whole genome shotgun (WGS) entry which is preliminary data.</text>
</comment>
<comment type="catalytic activity">
    <reaction evidence="10 12">
        <text>a beta-D-Man-(1-&gt;4)-beta-D-GlcNAc-(1-&gt;4)-alpha-D-GlcNAc-diphospho-di-trans,poly-cis-dolichol + GDP-alpha-D-mannose = an alpha-D-Man-(1-&gt;3)-beta-D-Man-(1-&gt;4)-beta-D-GlcNAc-(1-&gt;4)-alpha-D-GlcNAc-diphospho-di-trans,poly-cis-dolichol + GDP + H(+)</text>
        <dbReference type="Rhea" id="RHEA:29515"/>
        <dbReference type="Rhea" id="RHEA-COMP:19511"/>
        <dbReference type="Rhea" id="RHEA-COMP:19513"/>
        <dbReference type="ChEBI" id="CHEBI:15378"/>
        <dbReference type="ChEBI" id="CHEBI:57527"/>
        <dbReference type="ChEBI" id="CHEBI:58189"/>
        <dbReference type="ChEBI" id="CHEBI:58472"/>
        <dbReference type="ChEBI" id="CHEBI:132510"/>
        <dbReference type="EC" id="2.4.1.132"/>
    </reaction>
    <physiologicalReaction direction="left-to-right" evidence="10 12">
        <dbReference type="Rhea" id="RHEA:29516"/>
    </physiologicalReaction>
</comment>
<feature type="domain" description="Glycosyl transferase family 1" evidence="14">
    <location>
        <begin position="270"/>
        <end position="456"/>
    </location>
</feature>
<proteinExistence type="inferred from homology"/>
<comment type="catalytic activity">
    <reaction evidence="11 12">
        <text>an alpha-D-Man-(1-&gt;3)-beta-D-Man-(1-&gt;4)-beta-D-GlcNAc-(1-&gt;4)-alpha-D-GlcNAc-diphospho-di-trans,poly-cis-dolichol + GDP-alpha-D-mannose = an alpha-D-Man-(1-&gt;3)-[alpha-D-Man-(1-&gt;6)]-beta-D-Man-(1-&gt;4)-beta-D-GlcNAc-(1-&gt;4)-alpha-D-GlcNAc-diphospho-di-trans,poly-cis-dolichol + GDP + H(+)</text>
        <dbReference type="Rhea" id="RHEA:29519"/>
        <dbReference type="Rhea" id="RHEA-COMP:19513"/>
        <dbReference type="Rhea" id="RHEA-COMP:19515"/>
        <dbReference type="ChEBI" id="CHEBI:15378"/>
        <dbReference type="ChEBI" id="CHEBI:57527"/>
        <dbReference type="ChEBI" id="CHEBI:58189"/>
        <dbReference type="ChEBI" id="CHEBI:132510"/>
        <dbReference type="ChEBI" id="CHEBI:132511"/>
        <dbReference type="EC" id="2.4.1.257"/>
    </reaction>
    <physiologicalReaction direction="left-to-right" evidence="11 12">
        <dbReference type="Rhea" id="RHEA:29520"/>
    </physiologicalReaction>
</comment>
<reference evidence="16 17" key="1">
    <citation type="submission" date="2021-02" db="EMBL/GenBank/DDBJ databases">
        <title>Variation within the Batrachochytrium salamandrivorans European outbreak.</title>
        <authorList>
            <person name="Kelly M."/>
            <person name="Pasmans F."/>
            <person name="Shea T.P."/>
            <person name="Munoz J.F."/>
            <person name="Carranza S."/>
            <person name="Cuomo C.A."/>
            <person name="Martel A."/>
        </authorList>
    </citation>
    <scope>NUCLEOTIDE SEQUENCE [LARGE SCALE GENOMIC DNA]</scope>
    <source>
        <strain evidence="16 17">AMFP18/2</strain>
    </source>
</reference>
<dbReference type="PANTHER" id="PTHR45918:SF1">
    <property type="entry name" value="ALPHA-1,3_1,6-MANNOSYLTRANSFERASE ALG2"/>
    <property type="match status" value="1"/>
</dbReference>
<comment type="function">
    <text evidence="1 12">Mannosylates Man(2)GlcNAc(2)-dolichol diphosphate and Man(1)GlcNAc(2)-dolichol diphosphate to form Man(3)GlcNAc(2)-dolichol diphosphate.</text>
</comment>
<dbReference type="PANTHER" id="PTHR45918">
    <property type="entry name" value="ALPHA-1,3/1,6-MANNOSYLTRANSFERASE ALG2"/>
    <property type="match status" value="1"/>
</dbReference>
<evidence type="ECO:0000256" key="6">
    <source>
        <dbReference type="ARBA" id="ARBA00022692"/>
    </source>
</evidence>
<dbReference type="Pfam" id="PF00534">
    <property type="entry name" value="Glycos_transf_1"/>
    <property type="match status" value="1"/>
</dbReference>
<evidence type="ECO:0000256" key="5">
    <source>
        <dbReference type="ARBA" id="ARBA00022679"/>
    </source>
</evidence>
<dbReference type="CDD" id="cd03805">
    <property type="entry name" value="GT4_ALG2-like"/>
    <property type="match status" value="1"/>
</dbReference>
<dbReference type="EC" id="2.4.1.132" evidence="12"/>
<evidence type="ECO:0000256" key="11">
    <source>
        <dbReference type="ARBA" id="ARBA00045104"/>
    </source>
</evidence>
<dbReference type="EC" id="2.4.1.257" evidence="12"/>
<dbReference type="Gene3D" id="3.40.50.2000">
    <property type="entry name" value="Glycogen Phosphorylase B"/>
    <property type="match status" value="2"/>
</dbReference>
<evidence type="ECO:0000256" key="9">
    <source>
        <dbReference type="ARBA" id="ARBA00023136"/>
    </source>
</evidence>
<dbReference type="InterPro" id="IPR001296">
    <property type="entry name" value="Glyco_trans_1"/>
</dbReference>
<feature type="domain" description="Glycosyltransferase subfamily 4-like N-terminal" evidence="15">
    <location>
        <begin position="76"/>
        <end position="254"/>
    </location>
</feature>
<organism evidence="16 17">
    <name type="scientific">Batrachochytrium salamandrivorans</name>
    <dbReference type="NCBI Taxonomy" id="1357716"/>
    <lineage>
        <taxon>Eukaryota</taxon>
        <taxon>Fungi</taxon>
        <taxon>Fungi incertae sedis</taxon>
        <taxon>Chytridiomycota</taxon>
        <taxon>Chytridiomycota incertae sedis</taxon>
        <taxon>Chytridiomycetes</taxon>
        <taxon>Rhizophydiales</taxon>
        <taxon>Rhizophydiales incertae sedis</taxon>
        <taxon>Batrachochytrium</taxon>
    </lineage>
</organism>
<dbReference type="SUPFAM" id="SSF53756">
    <property type="entry name" value="UDP-Glycosyltransferase/glycogen phosphorylase"/>
    <property type="match status" value="1"/>
</dbReference>
<dbReference type="InterPro" id="IPR028098">
    <property type="entry name" value="Glyco_trans_4-like_N"/>
</dbReference>
<feature type="transmembrane region" description="Helical" evidence="12">
    <location>
        <begin position="487"/>
        <end position="509"/>
    </location>
</feature>
<feature type="compositionally biased region" description="Polar residues" evidence="13">
    <location>
        <begin position="1"/>
        <end position="10"/>
    </location>
</feature>
<evidence type="ECO:0000259" key="14">
    <source>
        <dbReference type="Pfam" id="PF00534"/>
    </source>
</evidence>
<evidence type="ECO:0000256" key="13">
    <source>
        <dbReference type="SAM" id="MobiDB-lite"/>
    </source>
</evidence>
<sequence>MQDDSVSLRGQSDHASDVLTKRRMNSSYTASTDPSNSLETQIPRNKNSLLPSTDPLLQQPQPKKLRVAFIHPDLGIGGAERLVVDAAVGLQSQGHTVTIYTSHHDRSHCFEETRDGTVSVHVFGDWLPTTFFGKGGAIVFAILRNLFLATVLVVTARNEFDVLFIDQLSVSIPILRLTDAKIMFYCHFPDKLLTKRESLLKKAYRVPFDFIEEVTTNMADITVVNSHFTASIFKDSFKTIETRPQVLYPGIHLTKYDTGVDLLDASVKQLVSTRTTIVSINRFERKKNIELAISAFELLKVHLPKQFAGLRLVIAGGYDIQVAENVEYLQELRQQAQGLGLSVYTVGDEEGSQSIETSQVIFLPSFNDAQRTYLLATSLCLIYTPSHEHFGIVPVEAMYAQLPVVAVNNGGPTESVVHGVTGLLCESNPNAFSKAMAELVMDVPKKTQMGIAGRERILEKFSLDTFISSLELLLYQVMATDITEKVMLAYMTGLALASLFPIVTVLLLWSM</sequence>
<keyword evidence="7 12" id="KW-0256">Endoplasmic reticulum</keyword>
<feature type="compositionally biased region" description="Basic and acidic residues" evidence="13">
    <location>
        <begin position="11"/>
        <end position="20"/>
    </location>
</feature>
<evidence type="ECO:0000256" key="2">
    <source>
        <dbReference type="ARBA" id="ARBA00004586"/>
    </source>
</evidence>